<comment type="caution">
    <text evidence="2">The sequence shown here is derived from an EMBL/GenBank/DDBJ whole genome shotgun (WGS) entry which is preliminary data.</text>
</comment>
<organism evidence="2 3">
    <name type="scientific">Ophiophagus hannah</name>
    <name type="common">King cobra</name>
    <name type="synonym">Naja hannah</name>
    <dbReference type="NCBI Taxonomy" id="8665"/>
    <lineage>
        <taxon>Eukaryota</taxon>
        <taxon>Metazoa</taxon>
        <taxon>Chordata</taxon>
        <taxon>Craniata</taxon>
        <taxon>Vertebrata</taxon>
        <taxon>Euteleostomi</taxon>
        <taxon>Lepidosauria</taxon>
        <taxon>Squamata</taxon>
        <taxon>Bifurcata</taxon>
        <taxon>Unidentata</taxon>
        <taxon>Episquamata</taxon>
        <taxon>Toxicofera</taxon>
        <taxon>Serpentes</taxon>
        <taxon>Colubroidea</taxon>
        <taxon>Elapidae</taxon>
        <taxon>Elapinae</taxon>
        <taxon>Ophiophagus</taxon>
    </lineage>
</organism>
<dbReference type="Proteomes" id="UP000018936">
    <property type="component" value="Unassembled WGS sequence"/>
</dbReference>
<gene>
    <name evidence="2" type="ORF">L345_03415</name>
</gene>
<evidence type="ECO:0000313" key="2">
    <source>
        <dbReference type="EMBL" id="ETE70771.1"/>
    </source>
</evidence>
<sequence length="61" mass="6818">MEKSVSTALSEQEKEHEDDQGKAVPMTLVSNKEDLIALEYPQDEVSLSHSIISITTQKKET</sequence>
<keyword evidence="3" id="KW-1185">Reference proteome</keyword>
<dbReference type="AlphaFoldDB" id="V8P9W6"/>
<feature type="compositionally biased region" description="Basic and acidic residues" evidence="1">
    <location>
        <begin position="11"/>
        <end position="21"/>
    </location>
</feature>
<feature type="compositionally biased region" description="Polar residues" evidence="1">
    <location>
        <begin position="1"/>
        <end position="10"/>
    </location>
</feature>
<evidence type="ECO:0000313" key="3">
    <source>
        <dbReference type="Proteomes" id="UP000018936"/>
    </source>
</evidence>
<reference evidence="2 3" key="1">
    <citation type="journal article" date="2013" name="Proc. Natl. Acad. Sci. U.S.A.">
        <title>The king cobra genome reveals dynamic gene evolution and adaptation in the snake venom system.</title>
        <authorList>
            <person name="Vonk F.J."/>
            <person name="Casewell N.R."/>
            <person name="Henkel C.V."/>
            <person name="Heimberg A.M."/>
            <person name="Jansen H.J."/>
            <person name="McCleary R.J."/>
            <person name="Kerkkamp H.M."/>
            <person name="Vos R.A."/>
            <person name="Guerreiro I."/>
            <person name="Calvete J.J."/>
            <person name="Wuster W."/>
            <person name="Woods A.E."/>
            <person name="Logan J.M."/>
            <person name="Harrison R.A."/>
            <person name="Castoe T.A."/>
            <person name="de Koning A.P."/>
            <person name="Pollock D.D."/>
            <person name="Yandell M."/>
            <person name="Calderon D."/>
            <person name="Renjifo C."/>
            <person name="Currier R.B."/>
            <person name="Salgado D."/>
            <person name="Pla D."/>
            <person name="Sanz L."/>
            <person name="Hyder A.S."/>
            <person name="Ribeiro J.M."/>
            <person name="Arntzen J.W."/>
            <person name="van den Thillart G.E."/>
            <person name="Boetzer M."/>
            <person name="Pirovano W."/>
            <person name="Dirks R.P."/>
            <person name="Spaink H.P."/>
            <person name="Duboule D."/>
            <person name="McGlinn E."/>
            <person name="Kini R.M."/>
            <person name="Richardson M.K."/>
        </authorList>
    </citation>
    <scope>NUCLEOTIDE SEQUENCE</scope>
    <source>
        <tissue evidence="2">Blood</tissue>
    </source>
</reference>
<feature type="non-terminal residue" evidence="2">
    <location>
        <position position="61"/>
    </location>
</feature>
<feature type="region of interest" description="Disordered" evidence="1">
    <location>
        <begin position="1"/>
        <end position="25"/>
    </location>
</feature>
<dbReference type="EMBL" id="AZIM01000482">
    <property type="protein sequence ID" value="ETE70771.1"/>
    <property type="molecule type" value="Genomic_DNA"/>
</dbReference>
<evidence type="ECO:0000256" key="1">
    <source>
        <dbReference type="SAM" id="MobiDB-lite"/>
    </source>
</evidence>
<protein>
    <submittedName>
        <fullName evidence="2">Uncharacterized protein</fullName>
    </submittedName>
</protein>
<name>V8P9W6_OPHHA</name>
<accession>V8P9W6</accession>
<proteinExistence type="predicted"/>